<organism evidence="6 7">
    <name type="scientific">Pichia inconspicua</name>
    <dbReference type="NCBI Taxonomy" id="52247"/>
    <lineage>
        <taxon>Eukaryota</taxon>
        <taxon>Fungi</taxon>
        <taxon>Dikarya</taxon>
        <taxon>Ascomycota</taxon>
        <taxon>Saccharomycotina</taxon>
        <taxon>Pichiomycetes</taxon>
        <taxon>Pichiales</taxon>
        <taxon>Pichiaceae</taxon>
        <taxon>Pichia</taxon>
    </lineage>
</organism>
<sequence>MITRSLYNQHALITGGSKGLGKAIAERLSYLGCKVTLLARNEKLLKSNVEYLNRHFNLKDQKHDYVKFDLSKPESIENDLYPRLKSVNILINCAGLSQARLLINTPVTEIQDIINTNMLSPIILSKLFLRNVHKMKLINAHLVNISSVIGKSELQHNLVGTSVYSASKAGLSRFSDIIAQETERMRLKNKTSITITTIHPGHISDTDIGSSVRNDNEKLSLPKDTIDNVVDQVVTAVTV</sequence>
<gene>
    <name evidence="6" type="ORF">CANINC_001687</name>
</gene>
<reference evidence="6 7" key="1">
    <citation type="journal article" date="2019" name="Front. Genet.">
        <title>Whole-Genome Sequencing of the Opportunistic Yeast Pathogen Candida inconspicua Uncovers Its Hybrid Origin.</title>
        <authorList>
            <person name="Mixao V."/>
            <person name="Hansen A.P."/>
            <person name="Saus E."/>
            <person name="Boekhout T."/>
            <person name="Lass-Florl C."/>
            <person name="Gabaldon T."/>
        </authorList>
    </citation>
    <scope>NUCLEOTIDE SEQUENCE [LARGE SCALE GENOMIC DNA]</scope>
    <source>
        <strain evidence="6 7">CBS 180</strain>
    </source>
</reference>
<dbReference type="GO" id="GO:0016020">
    <property type="term" value="C:membrane"/>
    <property type="evidence" value="ECO:0007669"/>
    <property type="project" value="TreeGrafter"/>
</dbReference>
<dbReference type="InterPro" id="IPR002347">
    <property type="entry name" value="SDR_fam"/>
</dbReference>
<comment type="caution">
    <text evidence="6">The sequence shown here is derived from an EMBL/GenBank/DDBJ whole genome shotgun (WGS) entry which is preliminary data.</text>
</comment>
<evidence type="ECO:0000313" key="6">
    <source>
        <dbReference type="EMBL" id="TID29769.1"/>
    </source>
</evidence>
<dbReference type="SUPFAM" id="SSF51735">
    <property type="entry name" value="NAD(P)-binding Rossmann-fold domains"/>
    <property type="match status" value="1"/>
</dbReference>
<dbReference type="PRINTS" id="PR00081">
    <property type="entry name" value="GDHRDH"/>
</dbReference>
<name>A0A4T0X381_9ASCO</name>
<evidence type="ECO:0000256" key="1">
    <source>
        <dbReference type="ARBA" id="ARBA00006484"/>
    </source>
</evidence>
<evidence type="ECO:0008006" key="8">
    <source>
        <dbReference type="Google" id="ProtNLM"/>
    </source>
</evidence>
<dbReference type="STRING" id="52247.A0A4T0X381"/>
<dbReference type="Proteomes" id="UP000307173">
    <property type="component" value="Unassembled WGS sequence"/>
</dbReference>
<keyword evidence="3" id="KW-0560">Oxidoreductase</keyword>
<keyword evidence="2" id="KW-0521">NADP</keyword>
<comment type="similarity">
    <text evidence="1 5">Belongs to the short-chain dehydrogenases/reductases (SDR) family.</text>
</comment>
<evidence type="ECO:0000256" key="2">
    <source>
        <dbReference type="ARBA" id="ARBA00022857"/>
    </source>
</evidence>
<dbReference type="OrthoDB" id="417891at2759"/>
<evidence type="ECO:0000256" key="5">
    <source>
        <dbReference type="RuleBase" id="RU000363"/>
    </source>
</evidence>
<proteinExistence type="inferred from homology"/>
<protein>
    <recommendedName>
        <fullName evidence="8">3-oxoacyl-[acyl-carrier-protein] reductase</fullName>
    </recommendedName>
</protein>
<dbReference type="CDD" id="cd05233">
    <property type="entry name" value="SDR_c"/>
    <property type="match status" value="1"/>
</dbReference>
<comment type="function">
    <text evidence="4">Putative oxidoreductase.</text>
</comment>
<evidence type="ECO:0000256" key="3">
    <source>
        <dbReference type="ARBA" id="ARBA00023002"/>
    </source>
</evidence>
<dbReference type="InterPro" id="IPR020904">
    <property type="entry name" value="Sc_DH/Rdtase_CS"/>
</dbReference>
<evidence type="ECO:0000256" key="4">
    <source>
        <dbReference type="ARBA" id="ARBA00037096"/>
    </source>
</evidence>
<dbReference type="GO" id="GO:0016491">
    <property type="term" value="F:oxidoreductase activity"/>
    <property type="evidence" value="ECO:0007669"/>
    <property type="project" value="UniProtKB-KW"/>
</dbReference>
<dbReference type="Pfam" id="PF00106">
    <property type="entry name" value="adh_short"/>
    <property type="match status" value="1"/>
</dbReference>
<dbReference type="AlphaFoldDB" id="A0A4T0X381"/>
<dbReference type="PANTHER" id="PTHR44196">
    <property type="entry name" value="DEHYDROGENASE/REDUCTASE SDR FAMILY MEMBER 7B"/>
    <property type="match status" value="1"/>
</dbReference>
<dbReference type="PANTHER" id="PTHR44196:SF1">
    <property type="entry name" value="DEHYDROGENASE_REDUCTASE SDR FAMILY MEMBER 7B"/>
    <property type="match status" value="1"/>
</dbReference>
<dbReference type="InterPro" id="IPR036291">
    <property type="entry name" value="NAD(P)-bd_dom_sf"/>
</dbReference>
<keyword evidence="7" id="KW-1185">Reference proteome</keyword>
<evidence type="ECO:0000313" key="7">
    <source>
        <dbReference type="Proteomes" id="UP000307173"/>
    </source>
</evidence>
<dbReference type="PRINTS" id="PR00080">
    <property type="entry name" value="SDRFAMILY"/>
</dbReference>
<dbReference type="PROSITE" id="PS00061">
    <property type="entry name" value="ADH_SHORT"/>
    <property type="match status" value="1"/>
</dbReference>
<dbReference type="EMBL" id="SELW01000262">
    <property type="protein sequence ID" value="TID29769.1"/>
    <property type="molecule type" value="Genomic_DNA"/>
</dbReference>
<dbReference type="Gene3D" id="3.40.50.720">
    <property type="entry name" value="NAD(P)-binding Rossmann-like Domain"/>
    <property type="match status" value="1"/>
</dbReference>
<accession>A0A4T0X381</accession>